<sequence length="205" mass="23226">MARGRKKKEVPKLMVTPGRMELTDLGSQTQMDDTTGKKSMEQWPPLPSMEMPTKPIEAPQLEQNGDTESQGEISSNQGNDKQDLKEVEPGKKWVNFFNSSRLSAKGTSLSYITPAMKNGEKMIELKKDEIDKATEEWKQALILYVVGESPTIAAMERYIALQVNTVSKPKVLEVKEQVVAPREEIWKQTPRKRRKKSKQITGRHG</sequence>
<feature type="compositionally biased region" description="Basic residues" evidence="1">
    <location>
        <begin position="189"/>
        <end position="205"/>
    </location>
</feature>
<proteinExistence type="predicted"/>
<feature type="compositionally biased region" description="Polar residues" evidence="1">
    <location>
        <begin position="61"/>
        <end position="79"/>
    </location>
</feature>
<accession>A0A9J5YLW7</accession>
<evidence type="ECO:0000313" key="2">
    <source>
        <dbReference type="EMBL" id="KAG5601377.1"/>
    </source>
</evidence>
<dbReference type="AlphaFoldDB" id="A0A9J5YLW7"/>
<comment type="caution">
    <text evidence="2">The sequence shown here is derived from an EMBL/GenBank/DDBJ whole genome shotgun (WGS) entry which is preliminary data.</text>
</comment>
<feature type="region of interest" description="Disordered" evidence="1">
    <location>
        <begin position="1"/>
        <end position="85"/>
    </location>
</feature>
<gene>
    <name evidence="2" type="ORF">H5410_032747</name>
</gene>
<organism evidence="2 3">
    <name type="scientific">Solanum commersonii</name>
    <name type="common">Commerson's wild potato</name>
    <name type="synonym">Commerson's nightshade</name>
    <dbReference type="NCBI Taxonomy" id="4109"/>
    <lineage>
        <taxon>Eukaryota</taxon>
        <taxon>Viridiplantae</taxon>
        <taxon>Streptophyta</taxon>
        <taxon>Embryophyta</taxon>
        <taxon>Tracheophyta</taxon>
        <taxon>Spermatophyta</taxon>
        <taxon>Magnoliopsida</taxon>
        <taxon>eudicotyledons</taxon>
        <taxon>Gunneridae</taxon>
        <taxon>Pentapetalae</taxon>
        <taxon>asterids</taxon>
        <taxon>lamiids</taxon>
        <taxon>Solanales</taxon>
        <taxon>Solanaceae</taxon>
        <taxon>Solanoideae</taxon>
        <taxon>Solaneae</taxon>
        <taxon>Solanum</taxon>
    </lineage>
</organism>
<feature type="region of interest" description="Disordered" evidence="1">
    <location>
        <begin position="185"/>
        <end position="205"/>
    </location>
</feature>
<dbReference type="OrthoDB" id="1305932at2759"/>
<dbReference type="PANTHER" id="PTHR33233:SF17">
    <property type="entry name" value="DUF4283 DOMAIN-CONTAINING PROTEIN"/>
    <property type="match status" value="1"/>
</dbReference>
<dbReference type="PANTHER" id="PTHR33233">
    <property type="entry name" value="ENDONUCLEASE/EXONUCLEASE/PHOSPHATASE"/>
    <property type="match status" value="1"/>
</dbReference>
<evidence type="ECO:0000256" key="1">
    <source>
        <dbReference type="SAM" id="MobiDB-lite"/>
    </source>
</evidence>
<reference evidence="2 3" key="1">
    <citation type="submission" date="2020-09" db="EMBL/GenBank/DDBJ databases">
        <title>De no assembly of potato wild relative species, Solanum commersonii.</title>
        <authorList>
            <person name="Cho K."/>
        </authorList>
    </citation>
    <scope>NUCLEOTIDE SEQUENCE [LARGE SCALE GENOMIC DNA]</scope>
    <source>
        <strain evidence="2">LZ3.2</strain>
        <tissue evidence="2">Leaf</tissue>
    </source>
</reference>
<dbReference type="EMBL" id="JACXVP010000006">
    <property type="protein sequence ID" value="KAG5601377.1"/>
    <property type="molecule type" value="Genomic_DNA"/>
</dbReference>
<evidence type="ECO:0000313" key="3">
    <source>
        <dbReference type="Proteomes" id="UP000824120"/>
    </source>
</evidence>
<keyword evidence="3" id="KW-1185">Reference proteome</keyword>
<name>A0A9J5YLW7_SOLCO</name>
<protein>
    <submittedName>
        <fullName evidence="2">Uncharacterized protein</fullName>
    </submittedName>
</protein>
<dbReference type="Proteomes" id="UP000824120">
    <property type="component" value="Chromosome 6"/>
</dbReference>